<dbReference type="AlphaFoldDB" id="A0A2T3AH41"/>
<evidence type="ECO:0000256" key="1">
    <source>
        <dbReference type="SAM" id="MobiDB-lite"/>
    </source>
</evidence>
<reference evidence="2 3" key="1">
    <citation type="journal article" date="2018" name="Mycol. Prog.">
        <title>Coniella lustricola, a new species from submerged detritus.</title>
        <authorList>
            <person name="Raudabaugh D.B."/>
            <person name="Iturriaga T."/>
            <person name="Carver A."/>
            <person name="Mondo S."/>
            <person name="Pangilinan J."/>
            <person name="Lipzen A."/>
            <person name="He G."/>
            <person name="Amirebrahimi M."/>
            <person name="Grigoriev I.V."/>
            <person name="Miller A.N."/>
        </authorList>
    </citation>
    <scope>NUCLEOTIDE SEQUENCE [LARGE SCALE GENOMIC DNA]</scope>
    <source>
        <strain evidence="2 3">B22-T-1</strain>
    </source>
</reference>
<feature type="compositionally biased region" description="Basic and acidic residues" evidence="1">
    <location>
        <begin position="39"/>
        <end position="49"/>
    </location>
</feature>
<dbReference type="InParanoid" id="A0A2T3AH41"/>
<sequence>MPRMKLRSGYATTSDGEDGEAGADDCLKNPVLPTNIPEKSSKAPLEEMKTPSSPPPQPDDAYLGGEQPWVPATLPSCVPRSRTTVAPQQLLRRSSQSAAARQFLPPCVKEGEQVPANSDLSFNLHGQTSSDSGLMGSNTSTSFPLPQMMAGDLPMYQMAPTLYSEFDFSSQAPLSIPPFDLSHVSSSKSPIRPRTSIL</sequence>
<gene>
    <name evidence="2" type="ORF">BD289DRAFT_92268</name>
</gene>
<evidence type="ECO:0000313" key="3">
    <source>
        <dbReference type="Proteomes" id="UP000241462"/>
    </source>
</evidence>
<keyword evidence="3" id="KW-1185">Reference proteome</keyword>
<organism evidence="2 3">
    <name type="scientific">Coniella lustricola</name>
    <dbReference type="NCBI Taxonomy" id="2025994"/>
    <lineage>
        <taxon>Eukaryota</taxon>
        <taxon>Fungi</taxon>
        <taxon>Dikarya</taxon>
        <taxon>Ascomycota</taxon>
        <taxon>Pezizomycotina</taxon>
        <taxon>Sordariomycetes</taxon>
        <taxon>Sordariomycetidae</taxon>
        <taxon>Diaporthales</taxon>
        <taxon>Schizoparmaceae</taxon>
        <taxon>Coniella</taxon>
    </lineage>
</organism>
<proteinExistence type="predicted"/>
<accession>A0A2T3AH41</accession>
<dbReference type="EMBL" id="KZ678390">
    <property type="protein sequence ID" value="PSR97556.1"/>
    <property type="molecule type" value="Genomic_DNA"/>
</dbReference>
<evidence type="ECO:0000313" key="2">
    <source>
        <dbReference type="EMBL" id="PSR97556.1"/>
    </source>
</evidence>
<feature type="region of interest" description="Disordered" evidence="1">
    <location>
        <begin position="1"/>
        <end position="81"/>
    </location>
</feature>
<dbReference type="Proteomes" id="UP000241462">
    <property type="component" value="Unassembled WGS sequence"/>
</dbReference>
<protein>
    <submittedName>
        <fullName evidence="2">Uncharacterized protein</fullName>
    </submittedName>
</protein>
<name>A0A2T3AH41_9PEZI</name>